<keyword evidence="5" id="KW-1185">Reference proteome</keyword>
<dbReference type="EMBL" id="VSWD01000005">
    <property type="protein sequence ID" value="KAK3101173.1"/>
    <property type="molecule type" value="Genomic_DNA"/>
</dbReference>
<dbReference type="PANTHER" id="PTHR11783">
    <property type="entry name" value="SULFOTRANSFERASE SULT"/>
    <property type="match status" value="1"/>
</dbReference>
<reference evidence="4" key="1">
    <citation type="submission" date="2019-08" db="EMBL/GenBank/DDBJ databases">
        <title>The improved chromosome-level genome for the pearl oyster Pinctada fucata martensii using PacBio sequencing and Hi-C.</title>
        <authorList>
            <person name="Zheng Z."/>
        </authorList>
    </citation>
    <scope>NUCLEOTIDE SEQUENCE</scope>
    <source>
        <strain evidence="4">ZZ-2019</strain>
        <tissue evidence="4">Adductor muscle</tissue>
    </source>
</reference>
<dbReference type="SUPFAM" id="SSF52540">
    <property type="entry name" value="P-loop containing nucleoside triphosphate hydrolases"/>
    <property type="match status" value="1"/>
</dbReference>
<comment type="caution">
    <text evidence="4">The sequence shown here is derived from an EMBL/GenBank/DDBJ whole genome shotgun (WGS) entry which is preliminary data.</text>
</comment>
<dbReference type="Pfam" id="PF00685">
    <property type="entry name" value="Sulfotransfer_1"/>
    <property type="match status" value="1"/>
</dbReference>
<evidence type="ECO:0000256" key="1">
    <source>
        <dbReference type="ARBA" id="ARBA00005771"/>
    </source>
</evidence>
<dbReference type="Gene3D" id="3.40.50.300">
    <property type="entry name" value="P-loop containing nucleotide triphosphate hydrolases"/>
    <property type="match status" value="1"/>
</dbReference>
<evidence type="ECO:0000256" key="2">
    <source>
        <dbReference type="ARBA" id="ARBA00022679"/>
    </source>
</evidence>
<name>A0AA88YAP9_PINIB</name>
<dbReference type="Proteomes" id="UP001186944">
    <property type="component" value="Unassembled WGS sequence"/>
</dbReference>
<protein>
    <recommendedName>
        <fullName evidence="3">Sulfotransferase domain-containing protein</fullName>
    </recommendedName>
</protein>
<evidence type="ECO:0000313" key="4">
    <source>
        <dbReference type="EMBL" id="KAK3101173.1"/>
    </source>
</evidence>
<sequence>GTHWLWEVVSMTVKGISDYEPRSKESTMLDFHVPEDFDNIARPRVLNTHLPFNLLPKKILEKRCKILYLQRNPKDMMVSGFNHLKKMVPPNAPPLLWEDWLHYLFTGQIMGVGWHKHKKGYEDILEERSDHVLPLFYEDMKKVCYVTCSPSQLRGLLKKGPKHRIPSKIDFVKCREVLTEALDNYTKRWCKSEGVEPHALND</sequence>
<organism evidence="4 5">
    <name type="scientific">Pinctada imbricata</name>
    <name type="common">Atlantic pearl-oyster</name>
    <name type="synonym">Pinctada martensii</name>
    <dbReference type="NCBI Taxonomy" id="66713"/>
    <lineage>
        <taxon>Eukaryota</taxon>
        <taxon>Metazoa</taxon>
        <taxon>Spiralia</taxon>
        <taxon>Lophotrochozoa</taxon>
        <taxon>Mollusca</taxon>
        <taxon>Bivalvia</taxon>
        <taxon>Autobranchia</taxon>
        <taxon>Pteriomorphia</taxon>
        <taxon>Pterioida</taxon>
        <taxon>Pterioidea</taxon>
        <taxon>Pteriidae</taxon>
        <taxon>Pinctada</taxon>
    </lineage>
</organism>
<evidence type="ECO:0000313" key="5">
    <source>
        <dbReference type="Proteomes" id="UP001186944"/>
    </source>
</evidence>
<evidence type="ECO:0000259" key="3">
    <source>
        <dbReference type="Pfam" id="PF00685"/>
    </source>
</evidence>
<dbReference type="AlphaFoldDB" id="A0AA88YAP9"/>
<dbReference type="GO" id="GO:0008146">
    <property type="term" value="F:sulfotransferase activity"/>
    <property type="evidence" value="ECO:0007669"/>
    <property type="project" value="InterPro"/>
</dbReference>
<dbReference type="InterPro" id="IPR000863">
    <property type="entry name" value="Sulfotransferase_dom"/>
</dbReference>
<proteinExistence type="inferred from homology"/>
<dbReference type="InterPro" id="IPR027417">
    <property type="entry name" value="P-loop_NTPase"/>
</dbReference>
<accession>A0AA88YAP9</accession>
<gene>
    <name evidence="4" type="ORF">FSP39_001523</name>
</gene>
<feature type="non-terminal residue" evidence="4">
    <location>
        <position position="1"/>
    </location>
</feature>
<feature type="domain" description="Sulfotransferase" evidence="3">
    <location>
        <begin position="1"/>
        <end position="142"/>
    </location>
</feature>
<comment type="similarity">
    <text evidence="1">Belongs to the sulfotransferase 1 family.</text>
</comment>
<keyword evidence="2" id="KW-0808">Transferase</keyword>